<dbReference type="Pfam" id="PF02684">
    <property type="entry name" value="LpxB"/>
    <property type="match status" value="1"/>
</dbReference>
<dbReference type="NCBIfam" id="TIGR00215">
    <property type="entry name" value="lpxB"/>
    <property type="match status" value="1"/>
</dbReference>
<dbReference type="Proteomes" id="UP000668060">
    <property type="component" value="Unassembled WGS sequence"/>
</dbReference>
<name>A0A9D9BUF2_PROMR</name>
<evidence type="ECO:0000256" key="7">
    <source>
        <dbReference type="ARBA" id="ARBA00022679"/>
    </source>
</evidence>
<evidence type="ECO:0000256" key="4">
    <source>
        <dbReference type="ARBA" id="ARBA00022516"/>
    </source>
</evidence>
<comment type="function">
    <text evidence="1">Condensation of UDP-2,3-diacylglucosamine and 2,3-diacylglucosamine-1-phosphate to form lipid A disaccharide, a precursor of lipid A, a phosphorylated glycolipid that anchors the lipopolysaccharide to the outer membrane of the cell.</text>
</comment>
<keyword evidence="6 11" id="KW-0328">Glycosyltransferase</keyword>
<reference evidence="11" key="1">
    <citation type="journal article" date="2021" name="Front. Mar. Sci.">
        <title>Genomes of Diverse Isolates of Prochlorococcus High-Light-Adapted Clade II in the Western Pacific Ocean.</title>
        <authorList>
            <person name="Yan W."/>
            <person name="Feng X."/>
            <person name="Zhang W."/>
            <person name="Nawaz M.Z."/>
            <person name="Luo T."/>
            <person name="Zhang R."/>
            <person name="Jiao N."/>
        </authorList>
    </citation>
    <scope>NUCLEOTIDE SEQUENCE</scope>
    <source>
        <strain evidence="11">CUG1433</strain>
    </source>
</reference>
<dbReference type="EMBL" id="JAEPLN010000001">
    <property type="protein sequence ID" value="MBO6971722.1"/>
    <property type="molecule type" value="Genomic_DNA"/>
</dbReference>
<evidence type="ECO:0000256" key="8">
    <source>
        <dbReference type="ARBA" id="ARBA00023098"/>
    </source>
</evidence>
<comment type="catalytic activity">
    <reaction evidence="9">
        <text>a lipid X + a UDP-2-N,3-O-bis[(3R)-3-hydroxyacyl]-alpha-D-glucosamine = a lipid A disaccharide + UDP + H(+)</text>
        <dbReference type="Rhea" id="RHEA:67828"/>
        <dbReference type="ChEBI" id="CHEBI:15378"/>
        <dbReference type="ChEBI" id="CHEBI:58223"/>
        <dbReference type="ChEBI" id="CHEBI:137748"/>
        <dbReference type="ChEBI" id="CHEBI:176338"/>
        <dbReference type="ChEBI" id="CHEBI:176343"/>
        <dbReference type="EC" id="2.4.1.182"/>
    </reaction>
</comment>
<comment type="caution">
    <text evidence="11">The sequence shown here is derived from an EMBL/GenBank/DDBJ whole genome shotgun (WGS) entry which is preliminary data.</text>
</comment>
<dbReference type="GO" id="GO:0016020">
    <property type="term" value="C:membrane"/>
    <property type="evidence" value="ECO:0007669"/>
    <property type="project" value="GOC"/>
</dbReference>
<keyword evidence="8" id="KW-0443">Lipid metabolism</keyword>
<evidence type="ECO:0000313" key="11">
    <source>
        <dbReference type="EMBL" id="MBO6971722.1"/>
    </source>
</evidence>
<evidence type="ECO:0000256" key="5">
    <source>
        <dbReference type="ARBA" id="ARBA00022556"/>
    </source>
</evidence>
<evidence type="ECO:0000256" key="9">
    <source>
        <dbReference type="ARBA" id="ARBA00048975"/>
    </source>
</evidence>
<dbReference type="SUPFAM" id="SSF53756">
    <property type="entry name" value="UDP-Glycosyltransferase/glycogen phosphorylase"/>
    <property type="match status" value="1"/>
</dbReference>
<evidence type="ECO:0000256" key="10">
    <source>
        <dbReference type="NCBIfam" id="TIGR00215"/>
    </source>
</evidence>
<organism evidence="11 12">
    <name type="scientific">Prochlorococcus marinus CUG1433</name>
    <dbReference type="NCBI Taxonomy" id="2774506"/>
    <lineage>
        <taxon>Bacteria</taxon>
        <taxon>Bacillati</taxon>
        <taxon>Cyanobacteriota</taxon>
        <taxon>Cyanophyceae</taxon>
        <taxon>Synechococcales</taxon>
        <taxon>Prochlorococcaceae</taxon>
        <taxon>Prochlorococcus</taxon>
    </lineage>
</organism>
<evidence type="ECO:0000256" key="1">
    <source>
        <dbReference type="ARBA" id="ARBA00002056"/>
    </source>
</evidence>
<evidence type="ECO:0000256" key="6">
    <source>
        <dbReference type="ARBA" id="ARBA00022676"/>
    </source>
</evidence>
<dbReference type="GO" id="GO:0008915">
    <property type="term" value="F:lipid-A-disaccharide synthase activity"/>
    <property type="evidence" value="ECO:0007669"/>
    <property type="project" value="UniProtKB-UniRule"/>
</dbReference>
<dbReference type="GO" id="GO:0005543">
    <property type="term" value="F:phospholipid binding"/>
    <property type="evidence" value="ECO:0007669"/>
    <property type="project" value="TreeGrafter"/>
</dbReference>
<protein>
    <recommendedName>
        <fullName evidence="3 10">Lipid-A-disaccharide synthase</fullName>
        <ecNumber evidence="2 10">2.4.1.182</ecNumber>
    </recommendedName>
</protein>
<gene>
    <name evidence="11" type="primary">lpxB</name>
    <name evidence="11" type="ORF">JJ842_07325</name>
</gene>
<dbReference type="PANTHER" id="PTHR30372:SF4">
    <property type="entry name" value="LIPID-A-DISACCHARIDE SYNTHASE, MITOCHONDRIAL-RELATED"/>
    <property type="match status" value="1"/>
</dbReference>
<keyword evidence="7 11" id="KW-0808">Transferase</keyword>
<keyword evidence="4" id="KW-0444">Lipid biosynthesis</keyword>
<evidence type="ECO:0000256" key="3">
    <source>
        <dbReference type="ARBA" id="ARBA00020902"/>
    </source>
</evidence>
<dbReference type="AlphaFoldDB" id="A0A9D9BUF2"/>
<evidence type="ECO:0000313" key="12">
    <source>
        <dbReference type="Proteomes" id="UP000668060"/>
    </source>
</evidence>
<sequence>MNKKIFISTGEVSGDLHGSLLSKALFDEAKKKSIDLEICGLGGESMKKEGVKILQDTTSISAIGIWEALPLIFPTIRIQNRFYKLLRKYPPDCLILIDYMGPNIKIGIKLKRSKIKIPIFYYIAPQEWAWRIGNNTTTNLINFSDKIFAIFKKEAAFYKKRGGNVMWVGHPMIDLIKNLPLKKDARNILSLRPDQNILLLMPASRSQELKYILPTFLLAARKLQHKYPNLVVFIPSCRKVFDERLKKALRKYQVKGQVISQKDNARLKPYIYSLSKIALCKSGTVNMELALYGIPQIVGYRVSRVTAFIAKKILNFKVRFISPVNLLVNKLIIPEYVQREFDEKKIFYKSCRILDGKSEKIKIKKGYAFLKKELGEEGVVKRAAKEIINFII</sequence>
<keyword evidence="5" id="KW-0441">Lipid A biosynthesis</keyword>
<dbReference type="PANTHER" id="PTHR30372">
    <property type="entry name" value="LIPID-A-DISACCHARIDE SYNTHASE"/>
    <property type="match status" value="1"/>
</dbReference>
<dbReference type="EC" id="2.4.1.182" evidence="2 10"/>
<proteinExistence type="predicted"/>
<dbReference type="InterPro" id="IPR003835">
    <property type="entry name" value="Glyco_trans_19"/>
</dbReference>
<accession>A0A9D9BUF2</accession>
<evidence type="ECO:0000256" key="2">
    <source>
        <dbReference type="ARBA" id="ARBA00012687"/>
    </source>
</evidence>
<dbReference type="GO" id="GO:0009245">
    <property type="term" value="P:lipid A biosynthetic process"/>
    <property type="evidence" value="ECO:0007669"/>
    <property type="project" value="UniProtKB-UniRule"/>
</dbReference>